<organism evidence="2 3">
    <name type="scientific">Streptosporangium saharense</name>
    <dbReference type="NCBI Taxonomy" id="1706840"/>
    <lineage>
        <taxon>Bacteria</taxon>
        <taxon>Bacillati</taxon>
        <taxon>Actinomycetota</taxon>
        <taxon>Actinomycetes</taxon>
        <taxon>Streptosporangiales</taxon>
        <taxon>Streptosporangiaceae</taxon>
        <taxon>Streptosporangium</taxon>
    </lineage>
</organism>
<dbReference type="RefSeq" id="WP_281401638.1">
    <property type="nucleotide sequence ID" value="NZ_JACHJP010000009.1"/>
</dbReference>
<sequence length="40" mass="4521">MATTTRALRADVCPETTSWPVPLSSGRAVPWRNPRERTRP</sequence>
<proteinExistence type="predicted"/>
<keyword evidence="3" id="KW-1185">Reference proteome</keyword>
<evidence type="ECO:0000256" key="1">
    <source>
        <dbReference type="SAM" id="MobiDB-lite"/>
    </source>
</evidence>
<reference evidence="2 3" key="1">
    <citation type="submission" date="2020-08" db="EMBL/GenBank/DDBJ databases">
        <title>Genomic Encyclopedia of Type Strains, Phase III (KMG-III): the genomes of soil and plant-associated and newly described type strains.</title>
        <authorList>
            <person name="Whitman W."/>
        </authorList>
    </citation>
    <scope>NUCLEOTIDE SEQUENCE [LARGE SCALE GENOMIC DNA]</scope>
    <source>
        <strain evidence="2 3">CECT 8840</strain>
    </source>
</reference>
<dbReference type="Proteomes" id="UP000552644">
    <property type="component" value="Unassembled WGS sequence"/>
</dbReference>
<dbReference type="AlphaFoldDB" id="A0A7W7VQP7"/>
<name>A0A7W7VQP7_9ACTN</name>
<protein>
    <submittedName>
        <fullName evidence="2">Uncharacterized protein</fullName>
    </submittedName>
</protein>
<gene>
    <name evidence="2" type="ORF">FHS44_006388</name>
</gene>
<evidence type="ECO:0000313" key="3">
    <source>
        <dbReference type="Proteomes" id="UP000552644"/>
    </source>
</evidence>
<accession>A0A7W7VQP7</accession>
<evidence type="ECO:0000313" key="2">
    <source>
        <dbReference type="EMBL" id="MBB4919246.1"/>
    </source>
</evidence>
<feature type="region of interest" description="Disordered" evidence="1">
    <location>
        <begin position="19"/>
        <end position="40"/>
    </location>
</feature>
<comment type="caution">
    <text evidence="2">The sequence shown here is derived from an EMBL/GenBank/DDBJ whole genome shotgun (WGS) entry which is preliminary data.</text>
</comment>
<dbReference type="EMBL" id="JACHJP010000009">
    <property type="protein sequence ID" value="MBB4919246.1"/>
    <property type="molecule type" value="Genomic_DNA"/>
</dbReference>